<evidence type="ECO:0000259" key="3">
    <source>
        <dbReference type="Pfam" id="PF01855"/>
    </source>
</evidence>
<keyword evidence="5" id="KW-0670">Pyruvate</keyword>
<dbReference type="Proteomes" id="UP000660668">
    <property type="component" value="Unassembled WGS sequence"/>
</dbReference>
<dbReference type="FunFam" id="3.40.50.970:FF:000012">
    <property type="entry name" value="Pyruvate:ferredoxin (Flavodoxin) oxidoreductase"/>
    <property type="match status" value="1"/>
</dbReference>
<dbReference type="Pfam" id="PF01855">
    <property type="entry name" value="POR_N"/>
    <property type="match status" value="1"/>
</dbReference>
<dbReference type="PANTHER" id="PTHR32154">
    <property type="entry name" value="PYRUVATE-FLAVODOXIN OXIDOREDUCTASE-RELATED"/>
    <property type="match status" value="1"/>
</dbReference>
<dbReference type="SUPFAM" id="SSF52518">
    <property type="entry name" value="Thiamin diphosphate-binding fold (THDP-binding)"/>
    <property type="match status" value="1"/>
</dbReference>
<evidence type="ECO:0000256" key="1">
    <source>
        <dbReference type="ARBA" id="ARBA00009032"/>
    </source>
</evidence>
<dbReference type="EMBL" id="JADKPO010000005">
    <property type="protein sequence ID" value="MBF4767196.1"/>
    <property type="molecule type" value="Genomic_DNA"/>
</dbReference>
<accession>A0A930VM66</accession>
<organism evidence="5 6">
    <name type="scientific">Nocardioides agariphilus</name>
    <dbReference type="NCBI Taxonomy" id="433664"/>
    <lineage>
        <taxon>Bacteria</taxon>
        <taxon>Bacillati</taxon>
        <taxon>Actinomycetota</taxon>
        <taxon>Actinomycetes</taxon>
        <taxon>Propionibacteriales</taxon>
        <taxon>Nocardioidaceae</taxon>
        <taxon>Nocardioides</taxon>
    </lineage>
</organism>
<dbReference type="Gene3D" id="3.40.50.970">
    <property type="match status" value="1"/>
</dbReference>
<evidence type="ECO:0000259" key="4">
    <source>
        <dbReference type="Pfam" id="PF17147"/>
    </source>
</evidence>
<dbReference type="Pfam" id="PF17147">
    <property type="entry name" value="PFOR_II"/>
    <property type="match status" value="1"/>
</dbReference>
<dbReference type="RefSeq" id="WP_194695347.1">
    <property type="nucleotide sequence ID" value="NZ_JADKPO010000005.1"/>
</dbReference>
<dbReference type="InterPro" id="IPR002880">
    <property type="entry name" value="Pyrv_Fd/Flavodoxin_OxRdtase_N"/>
</dbReference>
<dbReference type="PANTHER" id="PTHR32154:SF0">
    <property type="entry name" value="PYRUVATE-FLAVODOXIN OXIDOREDUCTASE-RELATED"/>
    <property type="match status" value="1"/>
</dbReference>
<reference evidence="5" key="1">
    <citation type="submission" date="2020-11" db="EMBL/GenBank/DDBJ databases">
        <title>Nocardioides cynanchi sp. nov., isolated from soil of rhizosphere of Cynanchum wilfordii.</title>
        <authorList>
            <person name="Lee J.-S."/>
            <person name="Suh M.K."/>
            <person name="Kim J.-S."/>
        </authorList>
    </citation>
    <scope>NUCLEOTIDE SEQUENCE</scope>
    <source>
        <strain evidence="5">KCTC 19276</strain>
    </source>
</reference>
<dbReference type="AlphaFoldDB" id="A0A930VM66"/>
<name>A0A930VM66_9ACTN</name>
<comment type="similarity">
    <text evidence="1">Belongs to the pyruvate:ferredoxin/flavodoxin oxidoreductase family.</text>
</comment>
<dbReference type="InterPro" id="IPR029061">
    <property type="entry name" value="THDP-binding"/>
</dbReference>
<dbReference type="InterPro" id="IPR050722">
    <property type="entry name" value="Pyruvate:ferred/Flavod_OxRd"/>
</dbReference>
<dbReference type="Gene3D" id="3.40.50.920">
    <property type="match status" value="1"/>
</dbReference>
<feature type="domain" description="Pyruvate:ferredoxin oxidoreductase core" evidence="4">
    <location>
        <begin position="259"/>
        <end position="355"/>
    </location>
</feature>
<dbReference type="CDD" id="cd07034">
    <property type="entry name" value="TPP_PYR_PFOR_IOR-alpha_like"/>
    <property type="match status" value="1"/>
</dbReference>
<dbReference type="GO" id="GO:0006979">
    <property type="term" value="P:response to oxidative stress"/>
    <property type="evidence" value="ECO:0007669"/>
    <property type="project" value="TreeGrafter"/>
</dbReference>
<proteinExistence type="inferred from homology"/>
<dbReference type="SUPFAM" id="SSF52922">
    <property type="entry name" value="TK C-terminal domain-like"/>
    <property type="match status" value="1"/>
</dbReference>
<dbReference type="InterPro" id="IPR009014">
    <property type="entry name" value="Transketo_C/PFOR_II"/>
</dbReference>
<protein>
    <submittedName>
        <fullName evidence="5">Pyruvate ferredoxin oxidoreductase</fullName>
    </submittedName>
</protein>
<evidence type="ECO:0000256" key="2">
    <source>
        <dbReference type="ARBA" id="ARBA00023002"/>
    </source>
</evidence>
<dbReference type="GO" id="GO:0016491">
    <property type="term" value="F:oxidoreductase activity"/>
    <property type="evidence" value="ECO:0007669"/>
    <property type="project" value="UniProtKB-KW"/>
</dbReference>
<evidence type="ECO:0000313" key="6">
    <source>
        <dbReference type="Proteomes" id="UP000660668"/>
    </source>
</evidence>
<sequence length="404" mass="42895">MLRQVEGSRAVAETVARCRPHVVAAYPISPQTHIVEALSELVGSGDLTACEYLTVESEFGALSACIGASAAGARAYTATASQGILFMAEALPNASGLGLPMVMTVANRALGAPINIWNDHSDALSQRDAGWLMLFASSNQEAVDLHVQAFALAERLSLPVMVCMDGFVLTHAVEEIDVPGQDEVDAFLPPFRARQWLDPDEPVTIGAMVGPEAFTEVKYLMAHRQLRALDDVSQVARDFAAAFGRDSGGLLRPYRTADADVVVVALGSVLGSLADVVDELRDEGLAVGALGVTCYRPWPLDEVRRALREVPRVVVLNRAFAVGSGSILGQDVRLSVPAATKVHDVVLGLGGRPLTHDVLRRLVLDVVAGQVGSDTLTFYDLDHQRVATELARELADVPSAGGAS</sequence>
<keyword evidence="6" id="KW-1185">Reference proteome</keyword>
<feature type="domain" description="Pyruvate flavodoxin/ferredoxin oxidoreductase pyrimidine binding" evidence="3">
    <location>
        <begin position="16"/>
        <end position="226"/>
    </location>
</feature>
<gene>
    <name evidence="5" type="primary">porA</name>
    <name evidence="5" type="ORF">ISU10_05390</name>
</gene>
<keyword evidence="2" id="KW-0560">Oxidoreductase</keyword>
<evidence type="ECO:0000313" key="5">
    <source>
        <dbReference type="EMBL" id="MBF4767196.1"/>
    </source>
</evidence>
<dbReference type="InterPro" id="IPR033412">
    <property type="entry name" value="PFOR_II"/>
</dbReference>
<dbReference type="GO" id="GO:0000287">
    <property type="term" value="F:magnesium ion binding"/>
    <property type="evidence" value="ECO:0007669"/>
    <property type="project" value="UniProtKB-ARBA"/>
</dbReference>
<comment type="caution">
    <text evidence="5">The sequence shown here is derived from an EMBL/GenBank/DDBJ whole genome shotgun (WGS) entry which is preliminary data.</text>
</comment>